<comment type="function">
    <text evidence="1">May play a role in mRNA splicing.</text>
</comment>
<dbReference type="PANTHER" id="PTHR31077">
    <property type="entry name" value="U4/U6.U5 SMALL NUCLEAR RIBONUCLEOPROTEIN 27 KDA PROTEIN"/>
    <property type="match status" value="1"/>
</dbReference>
<evidence type="ECO:0000256" key="4">
    <source>
        <dbReference type="ARBA" id="ARBA00011825"/>
    </source>
</evidence>
<evidence type="ECO:0000256" key="1">
    <source>
        <dbReference type="ARBA" id="ARBA00003632"/>
    </source>
</evidence>
<reference evidence="13" key="1">
    <citation type="submission" date="2022-11" db="UniProtKB">
        <authorList>
            <consortium name="WormBaseParasite"/>
        </authorList>
    </citation>
    <scope>IDENTIFICATION</scope>
</reference>
<feature type="compositionally biased region" description="Basic and acidic residues" evidence="10">
    <location>
        <begin position="34"/>
        <end position="54"/>
    </location>
</feature>
<keyword evidence="6" id="KW-0507">mRNA processing</keyword>
<comment type="similarity">
    <text evidence="3">Belongs to the SNUT3 family.</text>
</comment>
<dbReference type="GO" id="GO:0006397">
    <property type="term" value="P:mRNA processing"/>
    <property type="evidence" value="ECO:0007669"/>
    <property type="project" value="UniProtKB-KW"/>
</dbReference>
<evidence type="ECO:0000256" key="9">
    <source>
        <dbReference type="ARBA" id="ARBA00031864"/>
    </source>
</evidence>
<dbReference type="PANTHER" id="PTHR31077:SF1">
    <property type="entry name" value="U4_U6.U5 SMALL NUCLEAR RIBONUCLEOPROTEIN 27 KDA PROTEIN"/>
    <property type="match status" value="1"/>
</dbReference>
<keyword evidence="8" id="KW-0539">Nucleus</keyword>
<evidence type="ECO:0000256" key="6">
    <source>
        <dbReference type="ARBA" id="ARBA00022664"/>
    </source>
</evidence>
<comment type="subunit">
    <text evidence="4">Part of a tri-snRNP complex.</text>
</comment>
<sequence length="167" mass="19822">MPREHDGHDRERDRRRRSRSHERSSGGGARRNHSPVEQREVVHKSRSRSPLDRRQRSRSRERRRSPRRERLTLGSRRSRTPPRDDAKSKSSARRERKRARAPKLDLESCQNVDEEMSKLMGFGNFDTTKNKKVSDNVDGMAKINKPRKYRQYMNRKGGFNRPLDYVA</sequence>
<accession>A0A915DER6</accession>
<keyword evidence="7" id="KW-0508">mRNA splicing</keyword>
<evidence type="ECO:0000313" key="13">
    <source>
        <dbReference type="WBParaSite" id="jg19141.2"/>
    </source>
</evidence>
<evidence type="ECO:0000256" key="5">
    <source>
        <dbReference type="ARBA" id="ARBA00014357"/>
    </source>
</evidence>
<evidence type="ECO:0000256" key="2">
    <source>
        <dbReference type="ARBA" id="ARBA00004123"/>
    </source>
</evidence>
<comment type="subcellular location">
    <subcellularLocation>
        <location evidence="2">Nucleus</location>
    </subcellularLocation>
</comment>
<evidence type="ECO:0000256" key="3">
    <source>
        <dbReference type="ARBA" id="ARBA00008218"/>
    </source>
</evidence>
<evidence type="ECO:0000259" key="11">
    <source>
        <dbReference type="Pfam" id="PF08648"/>
    </source>
</evidence>
<dbReference type="Pfam" id="PF08648">
    <property type="entry name" value="SNRNP27"/>
    <property type="match status" value="1"/>
</dbReference>
<evidence type="ECO:0000256" key="8">
    <source>
        <dbReference type="ARBA" id="ARBA00023242"/>
    </source>
</evidence>
<evidence type="ECO:0000256" key="10">
    <source>
        <dbReference type="SAM" id="MobiDB-lite"/>
    </source>
</evidence>
<dbReference type="AlphaFoldDB" id="A0A915DER6"/>
<name>A0A915DER6_9BILA</name>
<dbReference type="GO" id="GO:0071011">
    <property type="term" value="C:precatalytic spliceosome"/>
    <property type="evidence" value="ECO:0007669"/>
    <property type="project" value="TreeGrafter"/>
</dbReference>
<dbReference type="Proteomes" id="UP000887574">
    <property type="component" value="Unplaced"/>
</dbReference>
<evidence type="ECO:0000256" key="7">
    <source>
        <dbReference type="ARBA" id="ARBA00023187"/>
    </source>
</evidence>
<feature type="compositionally biased region" description="Basic residues" evidence="10">
    <location>
        <begin position="55"/>
        <end position="67"/>
    </location>
</feature>
<feature type="compositionally biased region" description="Basic and acidic residues" evidence="10">
    <location>
        <begin position="1"/>
        <end position="12"/>
    </location>
</feature>
<dbReference type="InterPro" id="IPR013957">
    <property type="entry name" value="SNRNP27"/>
</dbReference>
<feature type="domain" description="U4/U6.U5 small nuclear ribonucleoprotein 27kDa protein" evidence="11">
    <location>
        <begin position="113"/>
        <end position="165"/>
    </location>
</feature>
<proteinExistence type="inferred from homology"/>
<feature type="compositionally biased region" description="Basic residues" evidence="10">
    <location>
        <begin position="90"/>
        <end position="101"/>
    </location>
</feature>
<dbReference type="GO" id="GO:0008380">
    <property type="term" value="P:RNA splicing"/>
    <property type="evidence" value="ECO:0007669"/>
    <property type="project" value="UniProtKB-KW"/>
</dbReference>
<keyword evidence="12" id="KW-1185">Reference proteome</keyword>
<evidence type="ECO:0000313" key="12">
    <source>
        <dbReference type="Proteomes" id="UP000887574"/>
    </source>
</evidence>
<protein>
    <recommendedName>
        <fullName evidence="5">U4/U6.U5 small nuclear ribonucleoprotein 27 kDa protein</fullName>
    </recommendedName>
    <alternativeName>
        <fullName evidence="9">U4/U6.U5 tri-snRNP-associated protein 3</fullName>
    </alternativeName>
</protein>
<organism evidence="12 13">
    <name type="scientific">Ditylenchus dipsaci</name>
    <dbReference type="NCBI Taxonomy" id="166011"/>
    <lineage>
        <taxon>Eukaryota</taxon>
        <taxon>Metazoa</taxon>
        <taxon>Ecdysozoa</taxon>
        <taxon>Nematoda</taxon>
        <taxon>Chromadorea</taxon>
        <taxon>Rhabditida</taxon>
        <taxon>Tylenchina</taxon>
        <taxon>Tylenchomorpha</taxon>
        <taxon>Sphaerularioidea</taxon>
        <taxon>Anguinidae</taxon>
        <taxon>Anguininae</taxon>
        <taxon>Ditylenchus</taxon>
    </lineage>
</organism>
<feature type="region of interest" description="Disordered" evidence="10">
    <location>
        <begin position="1"/>
        <end position="106"/>
    </location>
</feature>
<dbReference type="WBParaSite" id="jg19141.2">
    <property type="protein sequence ID" value="jg19141.2"/>
    <property type="gene ID" value="jg19141"/>
</dbReference>